<keyword evidence="1" id="KW-0732">Signal</keyword>
<evidence type="ECO:0000256" key="1">
    <source>
        <dbReference type="ARBA" id="ARBA00022729"/>
    </source>
</evidence>
<dbReference type="CDD" id="cd01833">
    <property type="entry name" value="XynB_like"/>
    <property type="match status" value="1"/>
</dbReference>
<dbReference type="Pfam" id="PF13517">
    <property type="entry name" value="FG-GAP_3"/>
    <property type="match status" value="3"/>
</dbReference>
<protein>
    <submittedName>
        <fullName evidence="3">Esterase family protein</fullName>
    </submittedName>
</protein>
<accession>A0A545UKX1</accession>
<dbReference type="STRING" id="43265.A0A545UKX1"/>
<dbReference type="Proteomes" id="UP000315783">
    <property type="component" value="Unassembled WGS sequence"/>
</dbReference>
<name>A0A545UKX1_9HYPO</name>
<dbReference type="InterPro" id="IPR013517">
    <property type="entry name" value="FG-GAP"/>
</dbReference>
<dbReference type="SUPFAM" id="SSF69318">
    <property type="entry name" value="Integrin alpha N-terminal domain"/>
    <property type="match status" value="2"/>
</dbReference>
<gene>
    <name evidence="3" type="ORF">IF1G_11216</name>
</gene>
<comment type="caution">
    <text evidence="3">The sequence shown here is derived from an EMBL/GenBank/DDBJ whole genome shotgun (WGS) entry which is preliminary data.</text>
</comment>
<dbReference type="PANTHER" id="PTHR30383">
    <property type="entry name" value="THIOESTERASE 1/PROTEASE 1/LYSOPHOSPHOLIPASE L1"/>
    <property type="match status" value="1"/>
</dbReference>
<evidence type="ECO:0000313" key="3">
    <source>
        <dbReference type="EMBL" id="TQV90107.1"/>
    </source>
</evidence>
<evidence type="ECO:0000313" key="4">
    <source>
        <dbReference type="Proteomes" id="UP000315783"/>
    </source>
</evidence>
<evidence type="ECO:0000259" key="2">
    <source>
        <dbReference type="Pfam" id="PF13472"/>
    </source>
</evidence>
<dbReference type="Gene3D" id="3.40.50.1110">
    <property type="entry name" value="SGNH hydrolase"/>
    <property type="match status" value="2"/>
</dbReference>
<dbReference type="InterPro" id="IPR028994">
    <property type="entry name" value="Integrin_alpha_N"/>
</dbReference>
<sequence>MPFGGTNALSQEIHSSFNTSLLTQKRSLSNGAALRILPLGDSITWGYSSSDGNGYRQDLLNMLSGNPVQYVGSQRSGSMANNFNEGHPGAVISEIADYASLSVPSKPNIVLLMAGTNDCNKPEDPAGAPARLGSLIDKCIAAYPDAVIIVAKLTPIASATSQANVDNFNAAVPGVVASRLSQGARILTVDMGAFVTVGQLADGLHPNDAGYAKMASAWLGGLEKAASNGWISALESPGTGKGQGTCLSGLYWDPSHGLIASGVGSGDASFTANWTESRVISGIDLNGTRHGSLQSSGFRLARMFPNTGSSILQVNSTGAVELYVSDKVSITDEWKYWVASWGQIASGIGDGPGATFADIDGDGLDDYIWISEDGIVTAYRNGGHGSSTPESGTWIWIPMGVIASNLGGGVRGTIIFGDIDGDGRADYHVVDNATGALTSFLNMGPGINPTWQPMGQIASGLGGGGQVILADLNGDGRADYIWTTPERGGMVFTYINTRGLASGLAPVWIPVHIGQNLLAAGFNQIAFADFNDNNKADYFTEQADNHNKKIRLSINQCSGLAYVTGDGTRFADLNGDGLDDYIWMDIHGAITLYLNGGWDSSGKQIWLPQRVIATGVGSPRSEIHLADLDGDGLADYLVVDPTSGAVTFWKNGGSAANQANGWLWLPQGKIASGIGAGAGVRFADIDGDGRDDYLWLDENGAVTAYINGGPNASAPGGWVWLPQGVIATGVGAARQDVQFADINGDGKADYLWVGRIDGTVNLWYNGGPGSDKWIWYPAGEVATGTGSNGQSVMFADTTGNGRDDYLVVTPSSGAVSVWLNGCSGGFSGGSAPSNYELTAWGDSYASGVGSGAYIDGRRCLRYDNAYPIFLRDDPNHLWHGLGVKINNAACSGAKTDEVIDYQLYSKDQSSGQPSWQYYPRPSSGRPNIGTLSVGGDDIDFPGILNNCIMEGFPIPLSFGFTNRSCDDQRALTWSLISENGNHDEPNLELVAKIDSTIKSIIRYARQGSKFYLYVTGYGQFFNDQDPGCNTVTFARLANPKNDGKPHVLLTTELRQDFNHMTLTLNAAIKKAVSQNEGSDNNHVVKYIDIDSLMGTGHRFCEPGIQEPDQDNPNLWFFHYPYKTDDTKDAAIQYLNSVAQANVNTLAWDPKTTLWVDYLNEFWSQVDEAKLNQAVAASGDANAQYNFWPDTIGFRAKLFHPQPAYHRAIYDAIARQHLDDLGGVGT</sequence>
<keyword evidence="4" id="KW-1185">Reference proteome</keyword>
<dbReference type="GO" id="GO:0004622">
    <property type="term" value="F:phosphatidylcholine lysophospholipase activity"/>
    <property type="evidence" value="ECO:0007669"/>
    <property type="project" value="TreeGrafter"/>
</dbReference>
<dbReference type="InterPro" id="IPR036514">
    <property type="entry name" value="SGNH_hydro_sf"/>
</dbReference>
<dbReference type="InterPro" id="IPR037460">
    <property type="entry name" value="SEST-like"/>
</dbReference>
<dbReference type="Pfam" id="PF13472">
    <property type="entry name" value="Lipase_GDSL_2"/>
    <property type="match status" value="1"/>
</dbReference>
<dbReference type="InterPro" id="IPR051532">
    <property type="entry name" value="Ester_Hydrolysis_Enzymes"/>
</dbReference>
<dbReference type="SUPFAM" id="SSF52266">
    <property type="entry name" value="SGNH hydrolase"/>
    <property type="match status" value="2"/>
</dbReference>
<reference evidence="3 4" key="1">
    <citation type="journal article" date="2019" name="Appl. Microbiol. Biotechnol.">
        <title>Genome sequence of Isaria javanica and comparative genome analysis insights into family S53 peptidase evolution in fungal entomopathogens.</title>
        <authorList>
            <person name="Lin R."/>
            <person name="Zhang X."/>
            <person name="Xin B."/>
            <person name="Zou M."/>
            <person name="Gao Y."/>
            <person name="Qin F."/>
            <person name="Hu Q."/>
            <person name="Xie B."/>
            <person name="Cheng X."/>
        </authorList>
    </citation>
    <scope>NUCLEOTIDE SEQUENCE [LARGE SCALE GENOMIC DNA]</scope>
    <source>
        <strain evidence="3 4">IJ1G</strain>
    </source>
</reference>
<dbReference type="CDD" id="cd01823">
    <property type="entry name" value="SEST_like"/>
    <property type="match status" value="1"/>
</dbReference>
<feature type="domain" description="SGNH hydrolase-type esterase" evidence="2">
    <location>
        <begin position="39"/>
        <end position="212"/>
    </location>
</feature>
<dbReference type="InterPro" id="IPR013830">
    <property type="entry name" value="SGNH_hydro"/>
</dbReference>
<proteinExistence type="predicted"/>
<dbReference type="EMBL" id="SPUK01000036">
    <property type="protein sequence ID" value="TQV90107.1"/>
    <property type="molecule type" value="Genomic_DNA"/>
</dbReference>
<dbReference type="PANTHER" id="PTHR30383:SF5">
    <property type="entry name" value="SGNH HYDROLASE-TYPE ESTERASE DOMAIN-CONTAINING PROTEIN"/>
    <property type="match status" value="1"/>
</dbReference>
<dbReference type="AlphaFoldDB" id="A0A545UKX1"/>
<dbReference type="OrthoDB" id="21678at2759"/>
<organism evidence="3 4">
    <name type="scientific">Cordyceps javanica</name>
    <dbReference type="NCBI Taxonomy" id="43265"/>
    <lineage>
        <taxon>Eukaryota</taxon>
        <taxon>Fungi</taxon>
        <taxon>Dikarya</taxon>
        <taxon>Ascomycota</taxon>
        <taxon>Pezizomycotina</taxon>
        <taxon>Sordariomycetes</taxon>
        <taxon>Hypocreomycetidae</taxon>
        <taxon>Hypocreales</taxon>
        <taxon>Cordycipitaceae</taxon>
        <taxon>Cordyceps</taxon>
    </lineage>
</organism>